<feature type="domain" description="Sema" evidence="3">
    <location>
        <begin position="199"/>
        <end position="282"/>
    </location>
</feature>
<name>A0A2G8LBE0_STIJA</name>
<dbReference type="GO" id="GO:0007411">
    <property type="term" value="P:axon guidance"/>
    <property type="evidence" value="ECO:0007669"/>
    <property type="project" value="TreeGrafter"/>
</dbReference>
<dbReference type="EMBL" id="MRZV01000138">
    <property type="protein sequence ID" value="PIK57567.1"/>
    <property type="molecule type" value="Genomic_DNA"/>
</dbReference>
<dbReference type="GO" id="GO:0030215">
    <property type="term" value="F:semaphorin receptor binding"/>
    <property type="evidence" value="ECO:0007669"/>
    <property type="project" value="InterPro"/>
</dbReference>
<keyword evidence="2" id="KW-0732">Signal</keyword>
<evidence type="ECO:0000256" key="1">
    <source>
        <dbReference type="SAM" id="Phobius"/>
    </source>
</evidence>
<evidence type="ECO:0000256" key="2">
    <source>
        <dbReference type="SAM" id="SignalP"/>
    </source>
</evidence>
<dbReference type="GO" id="GO:0005886">
    <property type="term" value="C:plasma membrane"/>
    <property type="evidence" value="ECO:0007669"/>
    <property type="project" value="TreeGrafter"/>
</dbReference>
<feature type="chain" id="PRO_5013741965" evidence="2">
    <location>
        <begin position="25"/>
        <end position="578"/>
    </location>
</feature>
<dbReference type="InterPro" id="IPR015943">
    <property type="entry name" value="WD40/YVTN_repeat-like_dom_sf"/>
</dbReference>
<dbReference type="STRING" id="307972.A0A2G8LBE0"/>
<dbReference type="GO" id="GO:0071526">
    <property type="term" value="P:semaphorin-plexin signaling pathway"/>
    <property type="evidence" value="ECO:0007669"/>
    <property type="project" value="TreeGrafter"/>
</dbReference>
<feature type="transmembrane region" description="Helical" evidence="1">
    <location>
        <begin position="398"/>
        <end position="423"/>
    </location>
</feature>
<sequence length="578" mass="65406">MEALLTRSALQLLLLGLCIRKVIPQCANSPKTTRCHQEGCYLERINRICKPCQDCSEQDLRETSHPLECRAMSYPRFCKYPARNDNDIPTKMVEVQLDSPLLGNFSQKKGKWEVLFYNELAEEGKQENYARVGKVCSQEWQRDKSQWNTFQKARLLCRSGDEEFNYLTDIKRSMRIYHDIMVSFHKDVQWQKPHSLGNSFHQDTFLMAVVVTDDAPLLIADRHFTKAAYQTKISKDGQSYTVFFVGTEDGKILKFLETKRGQLNILEEVTLVPEGGEVVAMEMTKNGSALQVISSKQNDPFLLPLHRCSQMSKCSCPQDPFCIWNVKESECQEYNSLNSGEGFNQSVEAVDLCLRKEIGEPLLMSTYSLLQPTTTVEDIMGAPKGAESKSNPKEDPSVVSLGIIGVIVVLIIAGILTVGFFVYQKWIKPHHQGQHLNGRTLSFSAKHKGHLSSAECCAKKSPSACAMASWVMLIINEAGCRLFGDPARPIETRIHNYLFPTVSNHKTTSTWNSIEITPGSRWRLQGVNAETDKVRNCWGKLVKLKFKGLSPMTSYTITRYNEQTEKISTKGINLFPFL</sequence>
<dbReference type="SUPFAM" id="SSF101912">
    <property type="entry name" value="Sema domain"/>
    <property type="match status" value="1"/>
</dbReference>
<dbReference type="PANTHER" id="PTHR11036:SF127">
    <property type="entry name" value="SEMAPHORIN-1A"/>
    <property type="match status" value="1"/>
</dbReference>
<dbReference type="GO" id="GO:0045499">
    <property type="term" value="F:chemorepellent activity"/>
    <property type="evidence" value="ECO:0007669"/>
    <property type="project" value="TreeGrafter"/>
</dbReference>
<dbReference type="InterPro" id="IPR001627">
    <property type="entry name" value="Semap_dom"/>
</dbReference>
<keyword evidence="1" id="KW-0472">Membrane</keyword>
<dbReference type="Gene3D" id="2.130.10.10">
    <property type="entry name" value="YVTN repeat-like/Quinoprotein amine dehydrogenase"/>
    <property type="match status" value="2"/>
</dbReference>
<dbReference type="AlphaFoldDB" id="A0A2G8LBE0"/>
<evidence type="ECO:0000259" key="3">
    <source>
        <dbReference type="Pfam" id="PF01403"/>
    </source>
</evidence>
<dbReference type="InterPro" id="IPR036352">
    <property type="entry name" value="Semap_dom_sf"/>
</dbReference>
<comment type="caution">
    <text evidence="4">The sequence shown here is derived from an EMBL/GenBank/DDBJ whole genome shotgun (WGS) entry which is preliminary data.</text>
</comment>
<accession>A0A2G8LBE0</accession>
<proteinExistence type="predicted"/>
<organism evidence="4 5">
    <name type="scientific">Stichopus japonicus</name>
    <name type="common">Sea cucumber</name>
    <dbReference type="NCBI Taxonomy" id="307972"/>
    <lineage>
        <taxon>Eukaryota</taxon>
        <taxon>Metazoa</taxon>
        <taxon>Echinodermata</taxon>
        <taxon>Eleutherozoa</taxon>
        <taxon>Echinozoa</taxon>
        <taxon>Holothuroidea</taxon>
        <taxon>Aspidochirotacea</taxon>
        <taxon>Aspidochirotida</taxon>
        <taxon>Stichopodidae</taxon>
        <taxon>Apostichopus</taxon>
    </lineage>
</organism>
<dbReference type="Proteomes" id="UP000230750">
    <property type="component" value="Unassembled WGS sequence"/>
</dbReference>
<feature type="signal peptide" evidence="2">
    <location>
        <begin position="1"/>
        <end position="24"/>
    </location>
</feature>
<dbReference type="PANTHER" id="PTHR11036">
    <property type="entry name" value="SEMAPHORIN"/>
    <property type="match status" value="1"/>
</dbReference>
<keyword evidence="1" id="KW-1133">Transmembrane helix</keyword>
<dbReference type="GO" id="GO:0030335">
    <property type="term" value="P:positive regulation of cell migration"/>
    <property type="evidence" value="ECO:0007669"/>
    <property type="project" value="TreeGrafter"/>
</dbReference>
<keyword evidence="1" id="KW-0812">Transmembrane</keyword>
<evidence type="ECO:0000313" key="4">
    <source>
        <dbReference type="EMBL" id="PIK57567.1"/>
    </source>
</evidence>
<dbReference type="InterPro" id="IPR027231">
    <property type="entry name" value="Semaphorin"/>
</dbReference>
<protein>
    <submittedName>
        <fullName evidence="4">Putative semaphorin-6D-like isoform X5</fullName>
    </submittedName>
</protein>
<reference evidence="4 5" key="1">
    <citation type="journal article" date="2017" name="PLoS Biol.">
        <title>The sea cucumber genome provides insights into morphological evolution and visceral regeneration.</title>
        <authorList>
            <person name="Zhang X."/>
            <person name="Sun L."/>
            <person name="Yuan J."/>
            <person name="Sun Y."/>
            <person name="Gao Y."/>
            <person name="Zhang L."/>
            <person name="Li S."/>
            <person name="Dai H."/>
            <person name="Hamel J.F."/>
            <person name="Liu C."/>
            <person name="Yu Y."/>
            <person name="Liu S."/>
            <person name="Lin W."/>
            <person name="Guo K."/>
            <person name="Jin S."/>
            <person name="Xu P."/>
            <person name="Storey K.B."/>
            <person name="Huan P."/>
            <person name="Zhang T."/>
            <person name="Zhou Y."/>
            <person name="Zhang J."/>
            <person name="Lin C."/>
            <person name="Li X."/>
            <person name="Xing L."/>
            <person name="Huo D."/>
            <person name="Sun M."/>
            <person name="Wang L."/>
            <person name="Mercier A."/>
            <person name="Li F."/>
            <person name="Yang H."/>
            <person name="Xiang J."/>
        </authorList>
    </citation>
    <scope>NUCLEOTIDE SEQUENCE [LARGE SCALE GENOMIC DNA]</scope>
    <source>
        <strain evidence="4">Shaxun</strain>
        <tissue evidence="4">Muscle</tissue>
    </source>
</reference>
<evidence type="ECO:0000313" key="5">
    <source>
        <dbReference type="Proteomes" id="UP000230750"/>
    </source>
</evidence>
<keyword evidence="5" id="KW-1185">Reference proteome</keyword>
<dbReference type="OrthoDB" id="9945363at2759"/>
<dbReference type="Pfam" id="PF01403">
    <property type="entry name" value="Sema"/>
    <property type="match status" value="1"/>
</dbReference>
<gene>
    <name evidence="4" type="ORF">BSL78_05475</name>
</gene>